<reference evidence="1 2" key="1">
    <citation type="submission" date="2019-06" db="EMBL/GenBank/DDBJ databases">
        <title>Genomic Encyclopedia of Type Strains, Phase IV (KMG-V): Genome sequencing to study the core and pangenomes of soil and plant-associated prokaryotes.</title>
        <authorList>
            <person name="Whitman W."/>
        </authorList>
    </citation>
    <scope>NUCLEOTIDE SEQUENCE [LARGE SCALE GENOMIC DNA]</scope>
    <source>
        <strain evidence="1 2">BR 510</strain>
    </source>
</reference>
<accession>A0A560CZG2</accession>
<evidence type="ECO:0000313" key="1">
    <source>
        <dbReference type="EMBL" id="TWA90250.1"/>
    </source>
</evidence>
<comment type="caution">
    <text evidence="1">The sequence shown here is derived from an EMBL/GenBank/DDBJ whole genome shotgun (WGS) entry which is preliminary data.</text>
</comment>
<proteinExistence type="predicted"/>
<sequence length="57" mass="6054">MTVAHEPTTTWDLLAEKAANGGNVPQSSGIVWAAATAPGPGSFWDKPRWTRGFGRAE</sequence>
<protein>
    <submittedName>
        <fullName evidence="1">Uncharacterized protein</fullName>
    </submittedName>
</protein>
<organism evidence="1 2">
    <name type="scientific">Bradyrhizobium stylosanthis</name>
    <dbReference type="NCBI Taxonomy" id="1803665"/>
    <lineage>
        <taxon>Bacteria</taxon>
        <taxon>Pseudomonadati</taxon>
        <taxon>Pseudomonadota</taxon>
        <taxon>Alphaproteobacteria</taxon>
        <taxon>Hyphomicrobiales</taxon>
        <taxon>Nitrobacteraceae</taxon>
        <taxon>Bradyrhizobium</taxon>
    </lineage>
</organism>
<dbReference type="EMBL" id="VITK01000016">
    <property type="protein sequence ID" value="TWA90250.1"/>
    <property type="molecule type" value="Genomic_DNA"/>
</dbReference>
<keyword evidence="2" id="KW-1185">Reference proteome</keyword>
<gene>
    <name evidence="1" type="ORF">FBZ96_11656</name>
</gene>
<dbReference type="AlphaFoldDB" id="A0A560CZG2"/>
<name>A0A560CZG2_9BRAD</name>
<evidence type="ECO:0000313" key="2">
    <source>
        <dbReference type="Proteomes" id="UP000319949"/>
    </source>
</evidence>
<dbReference type="Proteomes" id="UP000319949">
    <property type="component" value="Unassembled WGS sequence"/>
</dbReference>